<dbReference type="EMBL" id="SNVI01000005">
    <property type="protein sequence ID" value="TFE37603.1"/>
    <property type="molecule type" value="Genomic_DNA"/>
</dbReference>
<sequence>MREKITLVAFVLALSFAANAAKAAGPASEAGTIARDSDILFQLPETGQPINDGQFGFVTTFRQHLVAIAARCELSLPQQLLVPSGKFDSKTAQAIIKVAACHEVSSALPDDDAARKGAITSALWKVVVPDAPAPGLLDRVQAMTFQFEGTDYVTIEFNVGTKDLGILTWGPLGATVGQAHQVQTILREIDAQFPKLIDDAFPEESVSIRTLYRTDSDADNARLVQAVKASPTRKAAWQRGFAALGSNLDVRKIYNAAMAETGKSGLVEGIADFYCSYWAHGWVPTEVDMAFFFDRAVQTAVFQPNTNQAVGAASGVLGKSRGTPSAAERRRAVAANFILTTGWAEDRLARDVSYYVGAIPEASITEKTFVALQLKKNLVGADKGGEVAIWRKRSGFEASNFGLSDDRLAPPPTMMAKSRPKCIEPAHP</sequence>
<dbReference type="AlphaFoldDB" id="A0A4Y8MJQ1"/>
<feature type="chain" id="PRO_5021315033" description="Peptidoglycan-binding protein" evidence="2">
    <location>
        <begin position="21"/>
        <end position="428"/>
    </location>
</feature>
<evidence type="ECO:0000313" key="4">
    <source>
        <dbReference type="Proteomes" id="UP000297385"/>
    </source>
</evidence>
<accession>A0A4Y8MJQ1</accession>
<evidence type="ECO:0000256" key="1">
    <source>
        <dbReference type="SAM" id="MobiDB-lite"/>
    </source>
</evidence>
<dbReference type="Proteomes" id="UP000297385">
    <property type="component" value="Unassembled WGS sequence"/>
</dbReference>
<evidence type="ECO:0000256" key="2">
    <source>
        <dbReference type="SAM" id="SignalP"/>
    </source>
</evidence>
<protein>
    <recommendedName>
        <fullName evidence="5">Peptidoglycan-binding protein</fullName>
    </recommendedName>
</protein>
<gene>
    <name evidence="3" type="ORF">E2553_39980</name>
</gene>
<name>A0A4Y8MJQ1_9BURK</name>
<feature type="region of interest" description="Disordered" evidence="1">
    <location>
        <begin position="407"/>
        <end position="428"/>
    </location>
</feature>
<dbReference type="RefSeq" id="WP_134466126.1">
    <property type="nucleotide sequence ID" value="NZ_JBHMFL010000137.1"/>
</dbReference>
<organism evidence="3 4">
    <name type="scientific">Paraburkholderia dipogonis</name>
    <dbReference type="NCBI Taxonomy" id="1211383"/>
    <lineage>
        <taxon>Bacteria</taxon>
        <taxon>Pseudomonadati</taxon>
        <taxon>Pseudomonadota</taxon>
        <taxon>Betaproteobacteria</taxon>
        <taxon>Burkholderiales</taxon>
        <taxon>Burkholderiaceae</taxon>
        <taxon>Paraburkholderia</taxon>
    </lineage>
</organism>
<dbReference type="GeneID" id="97309426"/>
<keyword evidence="2" id="KW-0732">Signal</keyword>
<reference evidence="3 4" key="1">
    <citation type="submission" date="2019-03" db="EMBL/GenBank/DDBJ databases">
        <title>Complete Genome Sequence of Paraburkholderia dipogonis ICMP 19430T, a Nitrogen-fixing Symbiont of the South African Invasive Legume Dipogon lignosus in New Zealand.</title>
        <authorList>
            <person name="De Meyer S.E."/>
        </authorList>
    </citation>
    <scope>NUCLEOTIDE SEQUENCE [LARGE SCALE GENOMIC DNA]</scope>
    <source>
        <strain evidence="3 4">ICMP 19430</strain>
    </source>
</reference>
<comment type="caution">
    <text evidence="3">The sequence shown here is derived from an EMBL/GenBank/DDBJ whole genome shotgun (WGS) entry which is preliminary data.</text>
</comment>
<proteinExistence type="predicted"/>
<evidence type="ECO:0000313" key="3">
    <source>
        <dbReference type="EMBL" id="TFE37603.1"/>
    </source>
</evidence>
<feature type="signal peptide" evidence="2">
    <location>
        <begin position="1"/>
        <end position="20"/>
    </location>
</feature>
<evidence type="ECO:0008006" key="5">
    <source>
        <dbReference type="Google" id="ProtNLM"/>
    </source>
</evidence>